<dbReference type="EMBL" id="AQHF01000028">
    <property type="protein sequence ID" value="MBE0347880.1"/>
    <property type="molecule type" value="Genomic_DNA"/>
</dbReference>
<evidence type="ECO:0000313" key="1">
    <source>
        <dbReference type="EMBL" id="MBE0347880.1"/>
    </source>
</evidence>
<keyword evidence="2" id="KW-1185">Reference proteome</keyword>
<dbReference type="InterPro" id="IPR010920">
    <property type="entry name" value="LSM_dom_sf"/>
</dbReference>
<dbReference type="Gene3D" id="2.30.30.100">
    <property type="match status" value="1"/>
</dbReference>
<protein>
    <submittedName>
        <fullName evidence="1">Uncharacterized protein</fullName>
    </submittedName>
</protein>
<comment type="caution">
    <text evidence="1">The sequence shown here is derived from an EMBL/GenBank/DDBJ whole genome shotgun (WGS) entry which is preliminary data.</text>
</comment>
<dbReference type="GO" id="GO:0003723">
    <property type="term" value="F:RNA binding"/>
    <property type="evidence" value="ECO:0007669"/>
    <property type="project" value="InterPro"/>
</dbReference>
<evidence type="ECO:0000313" key="2">
    <source>
        <dbReference type="Proteomes" id="UP000660708"/>
    </source>
</evidence>
<reference evidence="1 2" key="1">
    <citation type="submission" date="2015-06" db="EMBL/GenBank/DDBJ databases">
        <title>Genome sequence of Pseudoalteromonas peptidolytica.</title>
        <authorList>
            <person name="Xie B.-B."/>
            <person name="Rong J.-C."/>
            <person name="Qin Q.-L."/>
            <person name="Zhang Y.-Z."/>
        </authorList>
    </citation>
    <scope>NUCLEOTIDE SEQUENCE [LARGE SCALE GENOMIC DNA]</scope>
    <source>
        <strain evidence="1 2">F12-50-A1</strain>
    </source>
</reference>
<name>A0A8I0T5B0_9GAMM</name>
<proteinExistence type="predicted"/>
<dbReference type="InterPro" id="IPR005001">
    <property type="entry name" value="Hfq"/>
</dbReference>
<accession>A0A8I0T5B0</accession>
<dbReference type="Pfam" id="PF17209">
    <property type="entry name" value="Hfq"/>
    <property type="match status" value="1"/>
</dbReference>
<dbReference type="Proteomes" id="UP000660708">
    <property type="component" value="Unassembled WGS sequence"/>
</dbReference>
<dbReference type="SUPFAM" id="SSF50182">
    <property type="entry name" value="Sm-like ribonucleoproteins"/>
    <property type="match status" value="1"/>
</dbReference>
<dbReference type="GO" id="GO:0006355">
    <property type="term" value="P:regulation of DNA-templated transcription"/>
    <property type="evidence" value="ECO:0007669"/>
    <property type="project" value="InterPro"/>
</dbReference>
<dbReference type="AlphaFoldDB" id="A0A8I0T5B0"/>
<gene>
    <name evidence="1" type="ORF">PPEP_a4255</name>
</gene>
<dbReference type="RefSeq" id="WP_125251914.1">
    <property type="nucleotide sequence ID" value="NZ_AQHF01000028.1"/>
</dbReference>
<sequence>MSNKELVFPNGEPFDLWGEHLIQFLLKGAKVRVYLVNGICLNGKVRRFDKGSVLLSSHNKEPMLINRESVATIAHDDHKVATCE</sequence>
<organism evidence="1 2">
    <name type="scientific">Pseudoalteromonas peptidolytica F12-50-A1</name>
    <dbReference type="NCBI Taxonomy" id="1315280"/>
    <lineage>
        <taxon>Bacteria</taxon>
        <taxon>Pseudomonadati</taxon>
        <taxon>Pseudomonadota</taxon>
        <taxon>Gammaproteobacteria</taxon>
        <taxon>Alteromonadales</taxon>
        <taxon>Pseudoalteromonadaceae</taxon>
        <taxon>Pseudoalteromonas</taxon>
    </lineage>
</organism>